<evidence type="ECO:0000259" key="13">
    <source>
        <dbReference type="Pfam" id="PF04104"/>
    </source>
</evidence>
<dbReference type="GO" id="GO:0006269">
    <property type="term" value="P:DNA replication, synthesis of primer"/>
    <property type="evidence" value="ECO:0007669"/>
    <property type="project" value="UniProtKB-KW"/>
</dbReference>
<evidence type="ECO:0000256" key="11">
    <source>
        <dbReference type="SAM" id="MobiDB-lite"/>
    </source>
</evidence>
<evidence type="ECO:0000256" key="7">
    <source>
        <dbReference type="ARBA" id="ARBA00022723"/>
    </source>
</evidence>
<dbReference type="GO" id="GO:0006270">
    <property type="term" value="P:DNA replication initiation"/>
    <property type="evidence" value="ECO:0007669"/>
    <property type="project" value="TreeGrafter"/>
</dbReference>
<dbReference type="Pfam" id="PF26466">
    <property type="entry name" value="DNA_primase_lrg_N"/>
    <property type="match status" value="1"/>
</dbReference>
<keyword evidence="15" id="KW-1185">Reference proteome</keyword>
<comment type="cofactor">
    <cofactor evidence="1">
        <name>[4Fe-4S] cluster</name>
        <dbReference type="ChEBI" id="CHEBI:49883"/>
    </cofactor>
</comment>
<dbReference type="GO" id="GO:0046872">
    <property type="term" value="F:metal ion binding"/>
    <property type="evidence" value="ECO:0007669"/>
    <property type="project" value="UniProtKB-KW"/>
</dbReference>
<reference evidence="14 15" key="1">
    <citation type="submission" date="2020-08" db="EMBL/GenBank/DDBJ databases">
        <title>Aphidius gifuensis genome sequencing and assembly.</title>
        <authorList>
            <person name="Du Z."/>
        </authorList>
    </citation>
    <scope>NUCLEOTIDE SEQUENCE [LARGE SCALE GENOMIC DNA]</scope>
    <source>
        <strain evidence="14">YNYX2018</strain>
        <tissue evidence="14">Adults</tissue>
    </source>
</reference>
<evidence type="ECO:0000256" key="12">
    <source>
        <dbReference type="SAM" id="SignalP"/>
    </source>
</evidence>
<feature type="compositionally biased region" description="Low complexity" evidence="11">
    <location>
        <begin position="1169"/>
        <end position="1178"/>
    </location>
</feature>
<comment type="caution">
    <text evidence="14">The sequence shown here is derived from an EMBL/GenBank/DDBJ whole genome shotgun (WGS) entry which is preliminary data.</text>
</comment>
<feature type="domain" description="DNA primase large subunit C-terminal" evidence="13">
    <location>
        <begin position="990"/>
        <end position="1158"/>
    </location>
</feature>
<dbReference type="PANTHER" id="PTHR10537">
    <property type="entry name" value="DNA PRIMASE LARGE SUBUNIT"/>
    <property type="match status" value="1"/>
</dbReference>
<dbReference type="Pfam" id="PF04104">
    <property type="entry name" value="DNA_primase_lrg"/>
    <property type="match status" value="1"/>
</dbReference>
<evidence type="ECO:0000313" key="14">
    <source>
        <dbReference type="EMBL" id="KAF7987912.1"/>
    </source>
</evidence>
<dbReference type="GO" id="GO:0051539">
    <property type="term" value="F:4 iron, 4 sulfur cluster binding"/>
    <property type="evidence" value="ECO:0007669"/>
    <property type="project" value="UniProtKB-KW"/>
</dbReference>
<keyword evidence="10" id="KW-0238">DNA-binding</keyword>
<dbReference type="GO" id="GO:0003677">
    <property type="term" value="F:DNA binding"/>
    <property type="evidence" value="ECO:0007669"/>
    <property type="project" value="UniProtKB-KW"/>
</dbReference>
<name>A0A834XJ97_APHGI</name>
<evidence type="ECO:0000256" key="10">
    <source>
        <dbReference type="ARBA" id="ARBA00023125"/>
    </source>
</evidence>
<dbReference type="InterPro" id="IPR007238">
    <property type="entry name" value="DNA_primase_lsu_euk/arc"/>
</dbReference>
<evidence type="ECO:0000256" key="8">
    <source>
        <dbReference type="ARBA" id="ARBA00023004"/>
    </source>
</evidence>
<dbReference type="Proteomes" id="UP000639338">
    <property type="component" value="Unassembled WGS sequence"/>
</dbReference>
<evidence type="ECO:0000256" key="9">
    <source>
        <dbReference type="ARBA" id="ARBA00023014"/>
    </source>
</evidence>
<dbReference type="InterPro" id="IPR058560">
    <property type="entry name" value="DNA_primase_C"/>
</dbReference>
<dbReference type="Gene3D" id="1.20.930.80">
    <property type="match status" value="1"/>
</dbReference>
<evidence type="ECO:0000256" key="1">
    <source>
        <dbReference type="ARBA" id="ARBA00001966"/>
    </source>
</evidence>
<dbReference type="CDD" id="cd07322">
    <property type="entry name" value="PriL_PriS_Eukaryotic"/>
    <property type="match status" value="1"/>
</dbReference>
<dbReference type="AlphaFoldDB" id="A0A834XJ97"/>
<keyword evidence="8" id="KW-0408">Iron</keyword>
<evidence type="ECO:0000256" key="3">
    <source>
        <dbReference type="ARBA" id="ARBA00019038"/>
    </source>
</evidence>
<gene>
    <name evidence="14" type="ORF">HCN44_003775</name>
</gene>
<organism evidence="14 15">
    <name type="scientific">Aphidius gifuensis</name>
    <name type="common">Parasitoid wasp</name>
    <dbReference type="NCBI Taxonomy" id="684658"/>
    <lineage>
        <taxon>Eukaryota</taxon>
        <taxon>Metazoa</taxon>
        <taxon>Ecdysozoa</taxon>
        <taxon>Arthropoda</taxon>
        <taxon>Hexapoda</taxon>
        <taxon>Insecta</taxon>
        <taxon>Pterygota</taxon>
        <taxon>Neoptera</taxon>
        <taxon>Endopterygota</taxon>
        <taxon>Hymenoptera</taxon>
        <taxon>Apocrita</taxon>
        <taxon>Ichneumonoidea</taxon>
        <taxon>Braconidae</taxon>
        <taxon>Aphidiinae</taxon>
        <taxon>Aphidius</taxon>
    </lineage>
</organism>
<dbReference type="InterPro" id="IPR016558">
    <property type="entry name" value="DNA_primase_lsu_euk"/>
</dbReference>
<evidence type="ECO:0000256" key="5">
    <source>
        <dbReference type="ARBA" id="ARBA00022515"/>
    </source>
</evidence>
<dbReference type="GO" id="GO:0005658">
    <property type="term" value="C:alpha DNA polymerase:primase complex"/>
    <property type="evidence" value="ECO:0007669"/>
    <property type="project" value="UniProtKB-ARBA"/>
</dbReference>
<feature type="chain" id="PRO_5032965901" description="DNA primase large subunit" evidence="12">
    <location>
        <begin position="19"/>
        <end position="1229"/>
    </location>
</feature>
<evidence type="ECO:0000256" key="2">
    <source>
        <dbReference type="ARBA" id="ARBA00010564"/>
    </source>
</evidence>
<keyword evidence="9" id="KW-0411">Iron-sulfur</keyword>
<comment type="similarity">
    <text evidence="2">Belongs to the eukaryotic-type primase large subunit family.</text>
</comment>
<accession>A0A834XJ97</accession>
<protein>
    <recommendedName>
        <fullName evidence="3">DNA primase large subunit</fullName>
    </recommendedName>
</protein>
<dbReference type="EMBL" id="JACMRX010000006">
    <property type="protein sequence ID" value="KAF7987912.1"/>
    <property type="molecule type" value="Genomic_DNA"/>
</dbReference>
<feature type="signal peptide" evidence="12">
    <location>
        <begin position="1"/>
        <end position="18"/>
    </location>
</feature>
<feature type="region of interest" description="Disordered" evidence="11">
    <location>
        <begin position="1169"/>
        <end position="1192"/>
    </location>
</feature>
<keyword evidence="7" id="KW-0479">Metal-binding</keyword>
<keyword evidence="12" id="KW-0732">Signal</keyword>
<sequence>MNQFSSVIFFLLIIKVSCIVGLYDEKWIKVLLQNNPENVRGCDITIGDNERTYIAYDKSIDLKIDDWIKFDGDQDNSCSFKVFINRKKDFVDDKVLNKKWTIRECIIIENAKSQFDQLEIPVANQNCEKHNPPDIVSNFVFNPTLKQRSLFTTAITFWDDKFIKSKIKSIKFSLKIFQLPITKPKKLMYNIYQNIENLELPSTLKDDLFYVSGAIGKELFDFLSEIRSLLEASNHHELFDVYVDNIQWTDAGKIDKINTLRAVFTSINNKNVSSQNIDYKFIFFEACKYCALEIIEKIWETFTNTDKQDFIYMIRNPRVYMYYDIYSLNIFDKAIILYWIETHLEFINPMGRNINYRMQMIRHMFQILKTAFLVTNIERLQYFFLQLNMDQNEKDDCIINFLLHQTESVILISDENFVFLMQQLSQEKRVNYLQNNRDFSLEHLIDSWPWRYLYFEVLETSLKNSQATTIDYENILKQIFETIDNEYNAFGNCKQGSLWMLGKFWSDYKDHFKAGLIKTCWTLSFDKIFKFRTVSIIVANWDVKLIRPLTTRVEILKGLIDWAHLFLVFEEFNLMYEISEKIMKTREQKRLFLEEIPLDDICNYLIINGDRYDDIDSLIEWKYSGVNHLKAKFKKSINWISIVENIEATGFSHSIVVDKLRLLFYWLDFSEQSTEVLDKCIDKYLDNKSKPVNWDKFYKCIKSVNSYLHIKFNTKMFSHKKTVKMSVEERCNKLKKDFPHDIQMYIQVPTDVLDLQEFKQLAMERREILKMIELLMNRSDLKTLEERKTALLSSMRKDSYNHAAKLLQGLGCVANTEFELEARRRDALSHFAIRLAYSQNPELRKWMTTMEVEYMKMRFLTLTKEGTTELFKINGFNYEMVTEEEKDQHRDVLYKSTAKIQNIDGIDFYKVSFKKVTDLVKSRKVFIKKGMAWIPQTELSYLFINHFKEHLTDSFENERIYGFIKKLPIVFSKDNVSWDNAEDVPIEALDELSKTSYPLCMRTLHEALKTDHHLKNHGRVQYILFLKGIGVKLESSIQFWQNEFTKLMDLNKFEKEYLYQIKFMYGKAGGMKNYTPLGCSKIISNGPGAGDCNGCPYKHMDNEMLKKKLTSYGLSSSVVSEISELAKTGHPQIACAKYFELTHRVPPERPIMHPNGYFKDSRSVITKATTTATNNNDTPSESSPARKISTPKYTPVRTSVFLSRKKDVQVKPMEIEDLLNEDDDAFDNL</sequence>
<dbReference type="PANTHER" id="PTHR10537:SF3">
    <property type="entry name" value="DNA PRIMASE LARGE SUBUNIT"/>
    <property type="match status" value="1"/>
</dbReference>
<proteinExistence type="inferred from homology"/>
<keyword evidence="5" id="KW-0639">Primosome</keyword>
<evidence type="ECO:0000313" key="15">
    <source>
        <dbReference type="Proteomes" id="UP000639338"/>
    </source>
</evidence>
<keyword evidence="6" id="KW-0235">DNA replication</keyword>
<evidence type="ECO:0000256" key="4">
    <source>
        <dbReference type="ARBA" id="ARBA00022485"/>
    </source>
</evidence>
<dbReference type="OrthoDB" id="7602116at2759"/>
<evidence type="ECO:0000256" key="6">
    <source>
        <dbReference type="ARBA" id="ARBA00022705"/>
    </source>
</evidence>
<keyword evidence="4" id="KW-0004">4Fe-4S</keyword>